<dbReference type="InterPro" id="IPR029021">
    <property type="entry name" value="Prot-tyrosine_phosphatase-like"/>
</dbReference>
<evidence type="ECO:0000259" key="4">
    <source>
        <dbReference type="PROSITE" id="PS50056"/>
    </source>
</evidence>
<evidence type="ECO:0000256" key="1">
    <source>
        <dbReference type="ARBA" id="ARBA00013064"/>
    </source>
</evidence>
<name>A0ABN9KSR1_9NEOB</name>
<dbReference type="InterPro" id="IPR000387">
    <property type="entry name" value="Tyr_Pase_dom"/>
</dbReference>
<dbReference type="SUPFAM" id="SSF52799">
    <property type="entry name" value="(Phosphotyrosine protein) phosphatases II"/>
    <property type="match status" value="1"/>
</dbReference>
<dbReference type="SMART" id="SM00404">
    <property type="entry name" value="PTPc_motif"/>
    <property type="match status" value="1"/>
</dbReference>
<gene>
    <name evidence="5" type="ORF">RIMI_LOCUS990989</name>
</gene>
<dbReference type="Proteomes" id="UP001176940">
    <property type="component" value="Unassembled WGS sequence"/>
</dbReference>
<feature type="non-terminal residue" evidence="5">
    <location>
        <position position="1"/>
    </location>
</feature>
<keyword evidence="2" id="KW-0904">Protein phosphatase</keyword>
<evidence type="ECO:0000256" key="2">
    <source>
        <dbReference type="ARBA" id="ARBA00022912"/>
    </source>
</evidence>
<dbReference type="PROSITE" id="PS50055">
    <property type="entry name" value="TYR_PHOSPHATASE_PTP"/>
    <property type="match status" value="1"/>
</dbReference>
<sequence length="320" mass="36716">YVPTSLCTQEQYIFIHDAILEACLCGETAIPVCEFKAAYFDMIRIDSQTNSSHLKDEFQTLNSVTPRLQAEDCSIACLPRNHDKNRFMDLLPPDRCLPFLITIDGESSNYINAALVDSYRQPAAFIVTQHPLPNTVKDFWRLVYDYGCSSLVMLNEVDLTQGCPQYWPEEGMLRYGPIQVECMSCSMDCDVISRIFRICNLTRPQEGYLMVQQFQYLGWAAHREVPNSKRSFLKLILQVEKWQEECDEGEGRTIIHCLNGGGRSGVFCAISIVCEMIKRQNVVDVFHAVKTLRNSKPNMVETPEQYRFCYDVSLEYLESS</sequence>
<feature type="domain" description="Tyrosine-protein phosphatase" evidence="3">
    <location>
        <begin position="54"/>
        <end position="316"/>
    </location>
</feature>
<dbReference type="InterPro" id="IPR003595">
    <property type="entry name" value="Tyr_Pase_cat"/>
</dbReference>
<dbReference type="PROSITE" id="PS50056">
    <property type="entry name" value="TYR_PHOSPHATASE_2"/>
    <property type="match status" value="1"/>
</dbReference>
<proteinExistence type="predicted"/>
<dbReference type="SMART" id="SM00194">
    <property type="entry name" value="PTPc"/>
    <property type="match status" value="1"/>
</dbReference>
<dbReference type="InterPro" id="IPR050348">
    <property type="entry name" value="Protein-Tyr_Phosphatase"/>
</dbReference>
<protein>
    <recommendedName>
        <fullName evidence="1">protein-tyrosine-phosphatase</fullName>
        <ecNumber evidence="1">3.1.3.48</ecNumber>
    </recommendedName>
</protein>
<dbReference type="PANTHER" id="PTHR19134">
    <property type="entry name" value="RECEPTOR-TYPE TYROSINE-PROTEIN PHOSPHATASE"/>
    <property type="match status" value="1"/>
</dbReference>
<feature type="domain" description="Tyrosine specific protein phosphatases" evidence="4">
    <location>
        <begin position="230"/>
        <end position="307"/>
    </location>
</feature>
<comment type="caution">
    <text evidence="5">The sequence shown here is derived from an EMBL/GenBank/DDBJ whole genome shotgun (WGS) entry which is preliminary data.</text>
</comment>
<keyword evidence="6" id="KW-1185">Reference proteome</keyword>
<evidence type="ECO:0000313" key="6">
    <source>
        <dbReference type="Proteomes" id="UP001176940"/>
    </source>
</evidence>
<dbReference type="PRINTS" id="PR00700">
    <property type="entry name" value="PRTYPHPHTASE"/>
</dbReference>
<dbReference type="EC" id="3.1.3.48" evidence="1"/>
<dbReference type="EMBL" id="CAUEEQ010001248">
    <property type="protein sequence ID" value="CAJ0919358.1"/>
    <property type="molecule type" value="Genomic_DNA"/>
</dbReference>
<organism evidence="5 6">
    <name type="scientific">Ranitomeya imitator</name>
    <name type="common">mimic poison frog</name>
    <dbReference type="NCBI Taxonomy" id="111125"/>
    <lineage>
        <taxon>Eukaryota</taxon>
        <taxon>Metazoa</taxon>
        <taxon>Chordata</taxon>
        <taxon>Craniata</taxon>
        <taxon>Vertebrata</taxon>
        <taxon>Euteleostomi</taxon>
        <taxon>Amphibia</taxon>
        <taxon>Batrachia</taxon>
        <taxon>Anura</taxon>
        <taxon>Neobatrachia</taxon>
        <taxon>Hyloidea</taxon>
        <taxon>Dendrobatidae</taxon>
        <taxon>Dendrobatinae</taxon>
        <taxon>Ranitomeya</taxon>
    </lineage>
</organism>
<accession>A0ABN9KSR1</accession>
<dbReference type="Pfam" id="PF00102">
    <property type="entry name" value="Y_phosphatase"/>
    <property type="match status" value="1"/>
</dbReference>
<dbReference type="Gene3D" id="3.90.190.10">
    <property type="entry name" value="Protein tyrosine phosphatase superfamily"/>
    <property type="match status" value="1"/>
</dbReference>
<dbReference type="InterPro" id="IPR000242">
    <property type="entry name" value="PTP_cat"/>
</dbReference>
<evidence type="ECO:0000313" key="5">
    <source>
        <dbReference type="EMBL" id="CAJ0919358.1"/>
    </source>
</evidence>
<keyword evidence="2" id="KW-0378">Hydrolase</keyword>
<feature type="non-terminal residue" evidence="5">
    <location>
        <position position="320"/>
    </location>
</feature>
<evidence type="ECO:0000259" key="3">
    <source>
        <dbReference type="PROSITE" id="PS50055"/>
    </source>
</evidence>
<dbReference type="PROSITE" id="PS00383">
    <property type="entry name" value="TYR_PHOSPHATASE_1"/>
    <property type="match status" value="1"/>
</dbReference>
<dbReference type="InterPro" id="IPR016130">
    <property type="entry name" value="Tyr_Pase_AS"/>
</dbReference>
<dbReference type="PANTHER" id="PTHR19134:SF449">
    <property type="entry name" value="TYROSINE-PROTEIN PHOSPHATASE 1"/>
    <property type="match status" value="1"/>
</dbReference>
<reference evidence="5" key="1">
    <citation type="submission" date="2023-07" db="EMBL/GenBank/DDBJ databases">
        <authorList>
            <person name="Stuckert A."/>
        </authorList>
    </citation>
    <scope>NUCLEOTIDE SEQUENCE</scope>
</reference>